<keyword evidence="3" id="KW-0804">Transcription</keyword>
<name>A0ABW3W682_9ACTN</name>
<dbReference type="PROSITE" id="PS50043">
    <property type="entry name" value="HTH_LUXR_2"/>
    <property type="match status" value="1"/>
</dbReference>
<dbReference type="PANTHER" id="PTHR44688">
    <property type="entry name" value="DNA-BINDING TRANSCRIPTIONAL ACTIVATOR DEVR_DOSR"/>
    <property type="match status" value="1"/>
</dbReference>
<dbReference type="Proteomes" id="UP001597229">
    <property type="component" value="Unassembled WGS sequence"/>
</dbReference>
<gene>
    <name evidence="6" type="ORF">ACFQ3F_19015</name>
</gene>
<sequence length="261" mass="28886">MGPTRVSRITVLARHELFAETLELALTRAGHEVHRITPYEQTLPPARMLQVLQRARPEILLVEPEADSSDTAVVLRTLSNSGVLVVVLTEDVDRARWGQWLWLGAHSVVATSVRLDTLLDGLSALASGKELMPREERHRLMELYQRERSARRASREQLASLTQREREVLAHLMYGDSVSDIAEVNVVAEATVRTQVRSILRKLGVTSQLAAVSIAYRARWQPAVPDGARREPRPYDRSSCTSSPRMSAGSSLPSPTGSPAG</sequence>
<feature type="compositionally biased region" description="Basic and acidic residues" evidence="4">
    <location>
        <begin position="227"/>
        <end position="236"/>
    </location>
</feature>
<protein>
    <submittedName>
        <fullName evidence="6">Response regulator transcription factor</fullName>
    </submittedName>
</protein>
<evidence type="ECO:0000313" key="6">
    <source>
        <dbReference type="EMBL" id="MFD1249899.1"/>
    </source>
</evidence>
<reference evidence="7" key="1">
    <citation type="journal article" date="2019" name="Int. J. Syst. Evol. Microbiol.">
        <title>The Global Catalogue of Microorganisms (GCM) 10K type strain sequencing project: providing services to taxonomists for standard genome sequencing and annotation.</title>
        <authorList>
            <consortium name="The Broad Institute Genomics Platform"/>
            <consortium name="The Broad Institute Genome Sequencing Center for Infectious Disease"/>
            <person name="Wu L."/>
            <person name="Ma J."/>
        </authorList>
    </citation>
    <scope>NUCLEOTIDE SEQUENCE [LARGE SCALE GENOMIC DNA]</scope>
    <source>
        <strain evidence="7">CCUG 52478</strain>
    </source>
</reference>
<evidence type="ECO:0000256" key="1">
    <source>
        <dbReference type="ARBA" id="ARBA00023015"/>
    </source>
</evidence>
<evidence type="ECO:0000256" key="3">
    <source>
        <dbReference type="ARBA" id="ARBA00023163"/>
    </source>
</evidence>
<feature type="domain" description="HTH luxR-type" evidence="5">
    <location>
        <begin position="154"/>
        <end position="219"/>
    </location>
</feature>
<evidence type="ECO:0000313" key="7">
    <source>
        <dbReference type="Proteomes" id="UP001597229"/>
    </source>
</evidence>
<evidence type="ECO:0000256" key="2">
    <source>
        <dbReference type="ARBA" id="ARBA00023125"/>
    </source>
</evidence>
<dbReference type="SMART" id="SM00421">
    <property type="entry name" value="HTH_LUXR"/>
    <property type="match status" value="1"/>
</dbReference>
<evidence type="ECO:0000259" key="5">
    <source>
        <dbReference type="PROSITE" id="PS50043"/>
    </source>
</evidence>
<evidence type="ECO:0000256" key="4">
    <source>
        <dbReference type="SAM" id="MobiDB-lite"/>
    </source>
</evidence>
<dbReference type="PANTHER" id="PTHR44688:SF16">
    <property type="entry name" value="DNA-BINDING TRANSCRIPTIONAL ACTIVATOR DEVR_DOSR"/>
    <property type="match status" value="1"/>
</dbReference>
<feature type="region of interest" description="Disordered" evidence="4">
    <location>
        <begin position="225"/>
        <end position="261"/>
    </location>
</feature>
<dbReference type="SUPFAM" id="SSF52172">
    <property type="entry name" value="CheY-like"/>
    <property type="match status" value="1"/>
</dbReference>
<keyword evidence="7" id="KW-1185">Reference proteome</keyword>
<dbReference type="Pfam" id="PF00196">
    <property type="entry name" value="GerE"/>
    <property type="match status" value="1"/>
</dbReference>
<dbReference type="RefSeq" id="WP_367921079.1">
    <property type="nucleotide sequence ID" value="NZ_BAABAC010000040.1"/>
</dbReference>
<proteinExistence type="predicted"/>
<dbReference type="PRINTS" id="PR00038">
    <property type="entry name" value="HTHLUXR"/>
</dbReference>
<dbReference type="InterPro" id="IPR000792">
    <property type="entry name" value="Tscrpt_reg_LuxR_C"/>
</dbReference>
<dbReference type="Gene3D" id="3.40.50.2300">
    <property type="match status" value="1"/>
</dbReference>
<keyword evidence="1" id="KW-0805">Transcription regulation</keyword>
<accession>A0ABW3W682</accession>
<dbReference type="CDD" id="cd06170">
    <property type="entry name" value="LuxR_C_like"/>
    <property type="match status" value="1"/>
</dbReference>
<dbReference type="InterPro" id="IPR016032">
    <property type="entry name" value="Sig_transdc_resp-reg_C-effctor"/>
</dbReference>
<organism evidence="6 7">
    <name type="scientific">Nocardioides ginsengisoli</name>
    <dbReference type="NCBI Taxonomy" id="363868"/>
    <lineage>
        <taxon>Bacteria</taxon>
        <taxon>Bacillati</taxon>
        <taxon>Actinomycetota</taxon>
        <taxon>Actinomycetes</taxon>
        <taxon>Propionibacteriales</taxon>
        <taxon>Nocardioidaceae</taxon>
        <taxon>Nocardioides</taxon>
    </lineage>
</organism>
<dbReference type="EMBL" id="JBHTLX010000023">
    <property type="protein sequence ID" value="MFD1249899.1"/>
    <property type="molecule type" value="Genomic_DNA"/>
</dbReference>
<comment type="caution">
    <text evidence="6">The sequence shown here is derived from an EMBL/GenBank/DDBJ whole genome shotgun (WGS) entry which is preliminary data.</text>
</comment>
<dbReference type="SUPFAM" id="SSF46894">
    <property type="entry name" value="C-terminal effector domain of the bipartite response regulators"/>
    <property type="match status" value="1"/>
</dbReference>
<dbReference type="InterPro" id="IPR011006">
    <property type="entry name" value="CheY-like_superfamily"/>
</dbReference>
<keyword evidence="2" id="KW-0238">DNA-binding</keyword>
<feature type="compositionally biased region" description="Polar residues" evidence="4">
    <location>
        <begin position="238"/>
        <end position="261"/>
    </location>
</feature>